<organism evidence="2 3">
    <name type="scientific">Alienimonas chondri</name>
    <dbReference type="NCBI Taxonomy" id="2681879"/>
    <lineage>
        <taxon>Bacteria</taxon>
        <taxon>Pseudomonadati</taxon>
        <taxon>Planctomycetota</taxon>
        <taxon>Planctomycetia</taxon>
        <taxon>Planctomycetales</taxon>
        <taxon>Planctomycetaceae</taxon>
        <taxon>Alienimonas</taxon>
    </lineage>
</organism>
<feature type="region of interest" description="Disordered" evidence="1">
    <location>
        <begin position="1"/>
        <end position="26"/>
    </location>
</feature>
<dbReference type="EMBL" id="WTPX01000233">
    <property type="protein sequence ID" value="NNJ27929.1"/>
    <property type="molecule type" value="Genomic_DNA"/>
</dbReference>
<sequence length="270" mass="28707">MQRDPPAAGGESPGEEPPVGYGDRPALHVRGRRRQLDRLAALLRGPHQEQAVPHLQRDGTAVVAGPGESVDPVSEEGRVGLGQRDGRLPRAAGDDAVEVRKPGVPRLRRPQRPVADGEDDERDLRAVRRSRHPHLSRLQLRAAEGVRGRQKDGFLPREGEPPGDEQVVGVRGFDPPGVRIQADTAQGVAGGLRVRHVDGVPEGRGEAGARVVELVDRRHVECRPPVAIGFLQRAAGGPRHALLVPVRHDRRPAVGLGEGDVAAAGGAGVG</sequence>
<protein>
    <submittedName>
        <fullName evidence="2">Uncharacterized protein</fullName>
    </submittedName>
</protein>
<evidence type="ECO:0000256" key="1">
    <source>
        <dbReference type="SAM" id="MobiDB-lite"/>
    </source>
</evidence>
<name>A0ABX1VIJ1_9PLAN</name>
<feature type="compositionally biased region" description="Basic and acidic residues" evidence="1">
    <location>
        <begin position="146"/>
        <end position="160"/>
    </location>
</feature>
<gene>
    <name evidence="2" type="ORF">LzC2_40400</name>
</gene>
<evidence type="ECO:0000313" key="2">
    <source>
        <dbReference type="EMBL" id="NNJ27929.1"/>
    </source>
</evidence>
<reference evidence="2 3" key="1">
    <citation type="journal article" date="2020" name="Syst. Appl. Microbiol.">
        <title>Alienimonas chondri sp. nov., a novel planctomycete isolated from the biofilm of the red alga Chondrus crispus.</title>
        <authorList>
            <person name="Vitorino I."/>
            <person name="Albuquerque L."/>
            <person name="Wiegand S."/>
            <person name="Kallscheuer N."/>
            <person name="da Costa M.S."/>
            <person name="Lobo-da-Cunha A."/>
            <person name="Jogler C."/>
            <person name="Lage O.M."/>
        </authorList>
    </citation>
    <scope>NUCLEOTIDE SEQUENCE [LARGE SCALE GENOMIC DNA]</scope>
    <source>
        <strain evidence="2 3">LzC2</strain>
    </source>
</reference>
<evidence type="ECO:0000313" key="3">
    <source>
        <dbReference type="Proteomes" id="UP000609651"/>
    </source>
</evidence>
<feature type="region of interest" description="Disordered" evidence="1">
    <location>
        <begin position="45"/>
        <end position="132"/>
    </location>
</feature>
<proteinExistence type="predicted"/>
<feature type="region of interest" description="Disordered" evidence="1">
    <location>
        <begin position="146"/>
        <end position="168"/>
    </location>
</feature>
<feature type="compositionally biased region" description="Low complexity" evidence="1">
    <location>
        <begin position="1"/>
        <end position="10"/>
    </location>
</feature>
<comment type="caution">
    <text evidence="2">The sequence shown here is derived from an EMBL/GenBank/DDBJ whole genome shotgun (WGS) entry which is preliminary data.</text>
</comment>
<keyword evidence="3" id="KW-1185">Reference proteome</keyword>
<accession>A0ABX1VIJ1</accession>
<dbReference type="Proteomes" id="UP000609651">
    <property type="component" value="Unassembled WGS sequence"/>
</dbReference>